<reference evidence="4" key="1">
    <citation type="submission" date="2023-02" db="EMBL/GenBank/DDBJ databases">
        <title>Mating type loci evolution in Malassezia.</title>
        <authorList>
            <person name="Coelho M.A."/>
        </authorList>
    </citation>
    <scope>NUCLEOTIDE SEQUENCE</scope>
    <source>
        <strain evidence="4">CBS 14136</strain>
    </source>
</reference>
<dbReference type="Gene3D" id="2.130.10.10">
    <property type="entry name" value="YVTN repeat-like/Quinoprotein amine dehydrogenase"/>
    <property type="match status" value="1"/>
</dbReference>
<name>A0AAF0JCP7_9BASI</name>
<dbReference type="InterPro" id="IPR001680">
    <property type="entry name" value="WD40_rpt"/>
</dbReference>
<gene>
    <name evidence="4" type="primary">GUT1</name>
    <name evidence="3" type="synonym">CIA1</name>
    <name evidence="4" type="ORF">MPSI1_000832</name>
</gene>
<keyword evidence="4" id="KW-0808">Transferase</keyword>
<evidence type="ECO:0000256" key="3">
    <source>
        <dbReference type="HAMAP-Rule" id="MF_03037"/>
    </source>
</evidence>
<dbReference type="EMBL" id="CP118375">
    <property type="protein sequence ID" value="WFD42192.1"/>
    <property type="molecule type" value="Genomic_DNA"/>
</dbReference>
<dbReference type="InterPro" id="IPR019775">
    <property type="entry name" value="WD40_repeat_CS"/>
</dbReference>
<evidence type="ECO:0000256" key="2">
    <source>
        <dbReference type="ARBA" id="ARBA00022737"/>
    </source>
</evidence>
<dbReference type="GO" id="GO:0097361">
    <property type="term" value="C:cytosolic [4Fe-4S] assembly targeting complex"/>
    <property type="evidence" value="ECO:0007669"/>
    <property type="project" value="InterPro"/>
</dbReference>
<proteinExistence type="inferred from homology"/>
<dbReference type="GO" id="GO:0016226">
    <property type="term" value="P:iron-sulfur cluster assembly"/>
    <property type="evidence" value="ECO:0007669"/>
    <property type="project" value="UniProtKB-UniRule"/>
</dbReference>
<comment type="similarity">
    <text evidence="3">Belongs to the WD repeat CIA1 family.</text>
</comment>
<dbReference type="Pfam" id="PF00400">
    <property type="entry name" value="WD40"/>
    <property type="match status" value="3"/>
</dbReference>
<protein>
    <recommendedName>
        <fullName evidence="3">Probable cytosolic iron-sulfur protein assembly protein 1</fullName>
    </recommendedName>
</protein>
<dbReference type="InterPro" id="IPR036322">
    <property type="entry name" value="WD40_repeat_dom_sf"/>
</dbReference>
<keyword evidence="2" id="KW-0677">Repeat</keyword>
<keyword evidence="5" id="KW-1185">Reference proteome</keyword>
<dbReference type="PANTHER" id="PTHR19920">
    <property type="entry name" value="WD40 PROTEIN CIAO1"/>
    <property type="match status" value="1"/>
</dbReference>
<dbReference type="SUPFAM" id="SSF50978">
    <property type="entry name" value="WD40 repeat-like"/>
    <property type="match status" value="1"/>
</dbReference>
<accession>A0AAF0JCP7</accession>
<dbReference type="InterPro" id="IPR028608">
    <property type="entry name" value="CIAO1/Cia1"/>
</dbReference>
<evidence type="ECO:0000313" key="5">
    <source>
        <dbReference type="Proteomes" id="UP001214628"/>
    </source>
</evidence>
<dbReference type="Proteomes" id="UP001214628">
    <property type="component" value="Chromosome 1"/>
</dbReference>
<dbReference type="InterPro" id="IPR015943">
    <property type="entry name" value="WD40/YVTN_repeat-like_dom_sf"/>
</dbReference>
<sequence length="565" mass="61684">MTSGVSGESHSVFTLNEVIPTGHKRTVRQVAWSPTGDILATASFDCTVGIWERNPEAMTDGASDEPVWECSGTLEGHDSECKSVAFNHNGTLLASCSRDKSVWIWEVEPDSEFECLSVMMEHSQDVKVVAWHPREELYVDDPSEDWFCYTTLAGHSSTVWSLAFSPCGTFLASASDDNTILIWRQFTAQECAEKGVTPDGKVPGRAGDKWLEVGHIKDHFTRTIYSLSWTIGDEQDEQQKYGKLAAAGADGKICVFHIGYDPESPVRPRYHLAASVENAHGTSDVNCVSWAPTQPGSNRSPSLLASAGDDGAMATGQVGVQALLREALPFIPTYGFTRVAVKKALEKQLASQKDVEPLRIERALEQLFPGEDAAPTSAPRRLFQAWDDEATSIMMSESGPRDQLVPNKEAIGNAVDLLHTRLSTSASVRLHLLPVFGLLSSDVLLSRTRSSDSSSLWTGAVPTPLPLARRAGYIVEQACYAAGMHGNHGTEWYATRSRLAQAYGSAELVLATQPEVSLEQCDALLDRIAHTATFYDTALDASGRLSQWLQWGGRGWLGIFRSLGY</sequence>
<organism evidence="4 5">
    <name type="scientific">Malassezia psittaci</name>
    <dbReference type="NCBI Taxonomy" id="1821823"/>
    <lineage>
        <taxon>Eukaryota</taxon>
        <taxon>Fungi</taxon>
        <taxon>Dikarya</taxon>
        <taxon>Basidiomycota</taxon>
        <taxon>Ustilaginomycotina</taxon>
        <taxon>Malasseziomycetes</taxon>
        <taxon>Malasseziales</taxon>
        <taxon>Malasseziaceae</taxon>
        <taxon>Malassezia</taxon>
    </lineage>
</organism>
<comment type="function">
    <text evidence="3">Essential component of the cytosolic iron-sulfur (Fe/S) protein assembly machinery. Required for the maturation of extramitochondrial Fe/S proteins.</text>
</comment>
<dbReference type="PROSITE" id="PS00678">
    <property type="entry name" value="WD_REPEATS_1"/>
    <property type="match status" value="1"/>
</dbReference>
<dbReference type="SMART" id="SM00320">
    <property type="entry name" value="WD40"/>
    <property type="match status" value="5"/>
</dbReference>
<dbReference type="GO" id="GO:0016301">
    <property type="term" value="F:kinase activity"/>
    <property type="evidence" value="ECO:0007669"/>
    <property type="project" value="UniProtKB-KW"/>
</dbReference>
<evidence type="ECO:0000256" key="1">
    <source>
        <dbReference type="ARBA" id="ARBA00022574"/>
    </source>
</evidence>
<evidence type="ECO:0000313" key="4">
    <source>
        <dbReference type="EMBL" id="WFD42192.1"/>
    </source>
</evidence>
<dbReference type="HAMAP" id="MF_03037">
    <property type="entry name" value="ciao1"/>
    <property type="match status" value="1"/>
</dbReference>
<keyword evidence="1" id="KW-0853">WD repeat</keyword>
<dbReference type="PANTHER" id="PTHR19920:SF0">
    <property type="entry name" value="CYTOSOLIC IRON-SULFUR PROTEIN ASSEMBLY PROTEIN CIAO1-RELATED"/>
    <property type="match status" value="1"/>
</dbReference>
<dbReference type="AlphaFoldDB" id="A0AAF0JCP7"/>
<keyword evidence="4" id="KW-0418">Kinase</keyword>